<evidence type="ECO:0000256" key="3">
    <source>
        <dbReference type="ARBA" id="ARBA00022833"/>
    </source>
</evidence>
<dbReference type="PROSITE" id="PS50808">
    <property type="entry name" value="ZF_BED"/>
    <property type="match status" value="1"/>
</dbReference>
<organism evidence="6 7">
    <name type="scientific">Labeo rohita</name>
    <name type="common">Indian major carp</name>
    <name type="synonym">Cyprinus rohita</name>
    <dbReference type="NCBI Taxonomy" id="84645"/>
    <lineage>
        <taxon>Eukaryota</taxon>
        <taxon>Metazoa</taxon>
        <taxon>Chordata</taxon>
        <taxon>Craniata</taxon>
        <taxon>Vertebrata</taxon>
        <taxon>Euteleostomi</taxon>
        <taxon>Actinopterygii</taxon>
        <taxon>Neopterygii</taxon>
        <taxon>Teleostei</taxon>
        <taxon>Ostariophysi</taxon>
        <taxon>Cypriniformes</taxon>
        <taxon>Cyprinidae</taxon>
        <taxon>Labeoninae</taxon>
        <taxon>Labeonini</taxon>
        <taxon>Labeo</taxon>
    </lineage>
</organism>
<name>A0ABQ8MSV9_LABRO</name>
<evidence type="ECO:0000313" key="6">
    <source>
        <dbReference type="EMBL" id="KAI2665914.1"/>
    </source>
</evidence>
<reference evidence="6 7" key="1">
    <citation type="submission" date="2022-01" db="EMBL/GenBank/DDBJ databases">
        <title>A high-quality chromosome-level genome assembly of rohu carp, Labeo rohita.</title>
        <authorList>
            <person name="Arick M.A. II"/>
            <person name="Hsu C.-Y."/>
            <person name="Magbanua Z."/>
            <person name="Pechanova O."/>
            <person name="Grover C."/>
            <person name="Miller E."/>
            <person name="Thrash A."/>
            <person name="Ezzel L."/>
            <person name="Alam S."/>
            <person name="Benzie J."/>
            <person name="Hamilton M."/>
            <person name="Karsi A."/>
            <person name="Lawrence M.L."/>
            <person name="Peterson D.G."/>
        </authorList>
    </citation>
    <scope>NUCLEOTIDE SEQUENCE [LARGE SCALE GENOMIC DNA]</scope>
    <source>
        <strain evidence="7">BAU-BD-2019</strain>
        <tissue evidence="6">Blood</tissue>
    </source>
</reference>
<evidence type="ECO:0000313" key="7">
    <source>
        <dbReference type="Proteomes" id="UP000830375"/>
    </source>
</evidence>
<dbReference type="PANTHER" id="PTHR47501:SF5">
    <property type="entry name" value="HAT C-TERMINAL DIMERISATION DOMAIN-CONTAINING PROTEIN"/>
    <property type="match status" value="1"/>
</dbReference>
<sequence length="648" mass="73111">MDETMDEDAAGPSRECANPWPHLARLFQFSEQVNDSFRFRCLLCLPKQNFITAYKNSSSNLRKHVKRRHETHLEEYCQLTSTACKRPSEGGTGFKAKQLKLLEAKQVSQKTVDRAILRFIVQGLQSFFLVETPSFQDLIVELQPSSAVMSRTTVRGKIDSATSKMKERLKNEMKKVPYIATTTDCWTARRRSFIGVTAHWLDPCSFERRSAALACRQLRGSHTFDALAAVLTDIHAEYEISLKVVRTTTDNGSNFVKTFRVFGQQDENNNEELVAEDTIEEELGEDCDASDSEEEVEFMDVEAILEEDDGLQYQLPKHHRCACHLLNLVSTVDVDRANKTEAYKKLSRSAFSKCQALWNKASRSPQNAELVEEHCKLHLVQPNSTRWNSSFMAVERVVRIIRDQGEGSVRTVCAALNVPMYSPADIAFLGEYVITMSPVAKSLNILQGEVNIQMGWLLPTITTLTTKLKKSRPSLRFCKPLVDALLEGLRKRFESMMSEPDLIAAAILIPRFKTSWTSNDTVLQLGLSYIKEHLPEHDEGLRSPDTTSTSSDEDDFFSNVKQTHSHEISKQLDGYLAATAEEVNTLAPYPAVRNLSLKLNTALPASAACETLFSIAGLLFTPRRGSIHSQNFENQLLLKLNKDFMTFD</sequence>
<dbReference type="SUPFAM" id="SSF53098">
    <property type="entry name" value="Ribonuclease H-like"/>
    <property type="match status" value="1"/>
</dbReference>
<evidence type="ECO:0000259" key="5">
    <source>
        <dbReference type="PROSITE" id="PS50808"/>
    </source>
</evidence>
<dbReference type="Proteomes" id="UP000830375">
    <property type="component" value="Unassembled WGS sequence"/>
</dbReference>
<keyword evidence="3" id="KW-0862">Zinc</keyword>
<keyword evidence="2 4" id="KW-0863">Zinc-finger</keyword>
<keyword evidence="7" id="KW-1185">Reference proteome</keyword>
<dbReference type="InterPro" id="IPR012337">
    <property type="entry name" value="RNaseH-like_sf"/>
</dbReference>
<evidence type="ECO:0000256" key="2">
    <source>
        <dbReference type="ARBA" id="ARBA00022771"/>
    </source>
</evidence>
<dbReference type="InterPro" id="IPR003656">
    <property type="entry name" value="Znf_BED"/>
</dbReference>
<feature type="domain" description="BED-type" evidence="5">
    <location>
        <begin position="14"/>
        <end position="76"/>
    </location>
</feature>
<proteinExistence type="predicted"/>
<keyword evidence="1" id="KW-0479">Metal-binding</keyword>
<evidence type="ECO:0000256" key="1">
    <source>
        <dbReference type="ARBA" id="ARBA00022723"/>
    </source>
</evidence>
<dbReference type="PANTHER" id="PTHR47501">
    <property type="entry name" value="TRANSPOSASE-RELATED"/>
    <property type="match status" value="1"/>
</dbReference>
<dbReference type="EMBL" id="JACTAM010000004">
    <property type="protein sequence ID" value="KAI2665914.1"/>
    <property type="molecule type" value="Genomic_DNA"/>
</dbReference>
<gene>
    <name evidence="6" type="ORF">H4Q32_023029</name>
</gene>
<accession>A0ABQ8MSV9</accession>
<protein>
    <recommendedName>
        <fullName evidence="5">BED-type domain-containing protein</fullName>
    </recommendedName>
</protein>
<comment type="caution">
    <text evidence="6">The sequence shown here is derived from an EMBL/GenBank/DDBJ whole genome shotgun (WGS) entry which is preliminary data.</text>
</comment>
<evidence type="ECO:0000256" key="4">
    <source>
        <dbReference type="PROSITE-ProRule" id="PRU00027"/>
    </source>
</evidence>